<dbReference type="Proteomes" id="UP000689195">
    <property type="component" value="Unassembled WGS sequence"/>
</dbReference>
<proteinExistence type="predicted"/>
<organism evidence="1 2">
    <name type="scientific">Paramecium pentaurelia</name>
    <dbReference type="NCBI Taxonomy" id="43138"/>
    <lineage>
        <taxon>Eukaryota</taxon>
        <taxon>Sar</taxon>
        <taxon>Alveolata</taxon>
        <taxon>Ciliophora</taxon>
        <taxon>Intramacronucleata</taxon>
        <taxon>Oligohymenophorea</taxon>
        <taxon>Peniculida</taxon>
        <taxon>Parameciidae</taxon>
        <taxon>Paramecium</taxon>
    </lineage>
</organism>
<protein>
    <submittedName>
        <fullName evidence="1">Uncharacterized protein</fullName>
    </submittedName>
</protein>
<accession>A0A8S1YKP4</accession>
<sequence>MEKRKNKLGKFKKLLNGQCEYIGSFALLQPQNLNLF</sequence>
<name>A0A8S1YKP4_9CILI</name>
<dbReference type="AlphaFoldDB" id="A0A8S1YKP4"/>
<evidence type="ECO:0000313" key="1">
    <source>
        <dbReference type="EMBL" id="CAD8213991.1"/>
    </source>
</evidence>
<evidence type="ECO:0000313" key="2">
    <source>
        <dbReference type="Proteomes" id="UP000689195"/>
    </source>
</evidence>
<gene>
    <name evidence="1" type="ORF">PPENT_87.1.T1920018</name>
</gene>
<dbReference type="EMBL" id="CAJJDO010000192">
    <property type="protein sequence ID" value="CAD8213991.1"/>
    <property type="molecule type" value="Genomic_DNA"/>
</dbReference>
<comment type="caution">
    <text evidence="1">The sequence shown here is derived from an EMBL/GenBank/DDBJ whole genome shotgun (WGS) entry which is preliminary data.</text>
</comment>
<reference evidence="1" key="1">
    <citation type="submission" date="2021-01" db="EMBL/GenBank/DDBJ databases">
        <authorList>
            <consortium name="Genoscope - CEA"/>
            <person name="William W."/>
        </authorList>
    </citation>
    <scope>NUCLEOTIDE SEQUENCE</scope>
</reference>
<keyword evidence="2" id="KW-1185">Reference proteome</keyword>